<proteinExistence type="predicted"/>
<organism evidence="1 2">
    <name type="scientific">Petralouisia muris</name>
    <dbReference type="NCBI Taxonomy" id="3032872"/>
    <lineage>
        <taxon>Bacteria</taxon>
        <taxon>Bacillati</taxon>
        <taxon>Bacillota</taxon>
        <taxon>Clostridia</taxon>
        <taxon>Lachnospirales</taxon>
        <taxon>Lachnospiraceae</taxon>
        <taxon>Petralouisia</taxon>
    </lineage>
</organism>
<comment type="caution">
    <text evidence="1">The sequence shown here is derived from an EMBL/GenBank/DDBJ whole genome shotgun (WGS) entry which is preliminary data.</text>
</comment>
<reference evidence="1" key="1">
    <citation type="submission" date="2019-04" db="EMBL/GenBank/DDBJ databases">
        <title>Microbes associate with the intestines of laboratory mice.</title>
        <authorList>
            <person name="Navarre W."/>
            <person name="Wong E."/>
            <person name="Huang K."/>
            <person name="Tropini C."/>
            <person name="Ng K."/>
            <person name="Yu B."/>
        </authorList>
    </citation>
    <scope>NUCLEOTIDE SEQUENCE</scope>
    <source>
        <strain evidence="1">NM01_1-7b</strain>
    </source>
</reference>
<sequence>MKKNFFKVVWIVLGFLSLGIGAVGAVLPFLPTFPFLLLTLFCFAKSSRRLHTWFMGTKLYKNNLESYVQSRSMTAKTKVRIMITVTVIMGFGFAMMGRVLAARAVLAVVWLFHVIYFLFAVKTIKEEDRMVHTETAGENGG</sequence>
<dbReference type="Proteomes" id="UP000304953">
    <property type="component" value="Unassembled WGS sequence"/>
</dbReference>
<name>A0AC61S0C5_9FIRM</name>
<accession>A0AC61S0C5</accession>
<evidence type="ECO:0000313" key="1">
    <source>
        <dbReference type="EMBL" id="TGY97542.1"/>
    </source>
</evidence>
<evidence type="ECO:0000313" key="2">
    <source>
        <dbReference type="Proteomes" id="UP000304953"/>
    </source>
</evidence>
<gene>
    <name evidence="1" type="ORF">E5329_03980</name>
</gene>
<keyword evidence="2" id="KW-1185">Reference proteome</keyword>
<dbReference type="EMBL" id="SRYA01000006">
    <property type="protein sequence ID" value="TGY97542.1"/>
    <property type="molecule type" value="Genomic_DNA"/>
</dbReference>
<protein>
    <submittedName>
        <fullName evidence="1">DUF454 domain-containing protein</fullName>
    </submittedName>
</protein>